<dbReference type="EMBL" id="FQZP01000002">
    <property type="protein sequence ID" value="SHI43636.1"/>
    <property type="molecule type" value="Genomic_DNA"/>
</dbReference>
<dbReference type="GO" id="GO:0030798">
    <property type="term" value="F:trans-aconitate 2-methyltransferase activity"/>
    <property type="evidence" value="ECO:0007669"/>
    <property type="project" value="InterPro"/>
</dbReference>
<name>A0A1M6B4L5_9FIRM</name>
<evidence type="ECO:0008006" key="3">
    <source>
        <dbReference type="Google" id="ProtNLM"/>
    </source>
</evidence>
<protein>
    <recommendedName>
        <fullName evidence="3">Trans-aconitate 2-methyltransferase</fullName>
    </recommendedName>
</protein>
<sequence>MQSHESIMDWYRGTGLRPYLDALPEEKKADFEQEVLQRVMAAYPKQKNGEIIFRFPRLFFTAVAR</sequence>
<organism evidence="1 2">
    <name type="scientific">Thermoclostridium caenicola</name>
    <dbReference type="NCBI Taxonomy" id="659425"/>
    <lineage>
        <taxon>Bacteria</taxon>
        <taxon>Bacillati</taxon>
        <taxon>Bacillota</taxon>
        <taxon>Clostridia</taxon>
        <taxon>Eubacteriales</taxon>
        <taxon>Oscillospiraceae</taxon>
        <taxon>Thermoclostridium</taxon>
    </lineage>
</organism>
<proteinExistence type="predicted"/>
<dbReference type="Gene3D" id="1.10.150.290">
    <property type="entry name" value="S-adenosyl-L-methionine-dependent methyltransferases"/>
    <property type="match status" value="1"/>
</dbReference>
<dbReference type="Gene3D" id="3.40.50.150">
    <property type="entry name" value="Vaccinia Virus protein VP39"/>
    <property type="match status" value="1"/>
</dbReference>
<accession>A0A1M6B4L5</accession>
<evidence type="ECO:0000313" key="2">
    <source>
        <dbReference type="Proteomes" id="UP000324781"/>
    </source>
</evidence>
<evidence type="ECO:0000313" key="1">
    <source>
        <dbReference type="EMBL" id="SHI43636.1"/>
    </source>
</evidence>
<reference evidence="1 2" key="1">
    <citation type="submission" date="2016-11" db="EMBL/GenBank/DDBJ databases">
        <authorList>
            <person name="Varghese N."/>
            <person name="Submissions S."/>
        </authorList>
    </citation>
    <scope>NUCLEOTIDE SEQUENCE [LARGE SCALE GENOMIC DNA]</scope>
    <source>
        <strain evidence="1 2">DSM 19027</strain>
    </source>
</reference>
<keyword evidence="2" id="KW-1185">Reference proteome</keyword>
<dbReference type="Proteomes" id="UP000324781">
    <property type="component" value="Unassembled WGS sequence"/>
</dbReference>
<gene>
    <name evidence="1" type="ORF">SAMN05444373_100266</name>
</gene>
<dbReference type="AlphaFoldDB" id="A0A1M6B4L5"/>
<dbReference type="InterPro" id="IPR023149">
    <property type="entry name" value="Trans_acon_MeTrfase_C"/>
</dbReference>
<dbReference type="InterPro" id="IPR029063">
    <property type="entry name" value="SAM-dependent_MTases_sf"/>
</dbReference>